<keyword evidence="3" id="KW-1185">Reference proteome</keyword>
<evidence type="ECO:0000313" key="2">
    <source>
        <dbReference type="EMBL" id="GEL02467.1"/>
    </source>
</evidence>
<dbReference type="InterPro" id="IPR024651">
    <property type="entry name" value="FAD-SLDH_ssu"/>
</dbReference>
<dbReference type="AlphaFoldDB" id="A0A511BQ51"/>
<evidence type="ECO:0000256" key="1">
    <source>
        <dbReference type="SAM" id="SignalP"/>
    </source>
</evidence>
<dbReference type="EMBL" id="BJVC01000003">
    <property type="protein sequence ID" value="GEL02467.1"/>
    <property type="molecule type" value="Genomic_DNA"/>
</dbReference>
<sequence length="185" mass="20177">MGLGIYQMKRLTRRTVLACGVACLPAMALFRASHGSGRAQSVHHAALPPDFLALSQLLTGHDDLDTSIALRVWEALLGKDPEFSGRYERLARAVVARRLRDHAAYRASDLPRDALLHGTAVAIVGAWYLGRVGPMKPRSETDTPAFITYEGALMWRPTIDATVIPTYARGGPGFWAEPPATLQTD</sequence>
<evidence type="ECO:0008006" key="4">
    <source>
        <dbReference type="Google" id="ProtNLM"/>
    </source>
</evidence>
<proteinExistence type="predicted"/>
<protein>
    <recommendedName>
        <fullName evidence="4">Membrane bound FAD containing D-sorbitol dehydrogenase</fullName>
    </recommendedName>
</protein>
<dbReference type="Pfam" id="PF12318">
    <property type="entry name" value="FAD-SLDH"/>
    <property type="match status" value="1"/>
</dbReference>
<name>A0A511BQ51_9PROT</name>
<evidence type="ECO:0000313" key="3">
    <source>
        <dbReference type="Proteomes" id="UP000321405"/>
    </source>
</evidence>
<feature type="chain" id="PRO_5022112946" description="Membrane bound FAD containing D-sorbitol dehydrogenase" evidence="1">
    <location>
        <begin position="29"/>
        <end position="185"/>
    </location>
</feature>
<feature type="signal peptide" evidence="1">
    <location>
        <begin position="1"/>
        <end position="28"/>
    </location>
</feature>
<reference evidence="2 3" key="1">
    <citation type="submission" date="2019-07" db="EMBL/GenBank/DDBJ databases">
        <title>Whole genome shotgun sequence of Swaminathania salitolerans NBRC 104436.</title>
        <authorList>
            <person name="Hosoyama A."/>
            <person name="Uohara A."/>
            <person name="Ohji S."/>
            <person name="Ichikawa N."/>
        </authorList>
    </citation>
    <scope>NUCLEOTIDE SEQUENCE [LARGE SCALE GENOMIC DNA]</scope>
    <source>
        <strain evidence="2 3">NBRC 104436</strain>
    </source>
</reference>
<organism evidence="2 3">
    <name type="scientific">Swaminathania salitolerans</name>
    <dbReference type="NCBI Taxonomy" id="182838"/>
    <lineage>
        <taxon>Bacteria</taxon>
        <taxon>Pseudomonadati</taxon>
        <taxon>Pseudomonadota</taxon>
        <taxon>Alphaproteobacteria</taxon>
        <taxon>Acetobacterales</taxon>
        <taxon>Acetobacteraceae</taxon>
        <taxon>Swaminathania</taxon>
    </lineage>
</organism>
<comment type="caution">
    <text evidence="2">The sequence shown here is derived from an EMBL/GenBank/DDBJ whole genome shotgun (WGS) entry which is preliminary data.</text>
</comment>
<gene>
    <name evidence="2" type="ORF">SSA02_16300</name>
</gene>
<dbReference type="Proteomes" id="UP000321405">
    <property type="component" value="Unassembled WGS sequence"/>
</dbReference>
<accession>A0A511BQ51</accession>
<keyword evidence="1" id="KW-0732">Signal</keyword>